<feature type="coiled-coil region" evidence="1">
    <location>
        <begin position="784"/>
        <end position="811"/>
    </location>
</feature>
<reference evidence="2" key="2">
    <citation type="submission" date="2023-01" db="EMBL/GenBank/DDBJ databases">
        <authorList>
            <person name="Sun Q."/>
            <person name="Evtushenko L."/>
        </authorList>
    </citation>
    <scope>NUCLEOTIDE SEQUENCE</scope>
    <source>
        <strain evidence="2">VKM Ac-1321</strain>
    </source>
</reference>
<feature type="coiled-coil region" evidence="1">
    <location>
        <begin position="517"/>
        <end position="544"/>
    </location>
</feature>
<proteinExistence type="predicted"/>
<evidence type="ECO:0008006" key="4">
    <source>
        <dbReference type="Google" id="ProtNLM"/>
    </source>
</evidence>
<reference evidence="2" key="1">
    <citation type="journal article" date="2014" name="Int. J. Syst. Evol. Microbiol.">
        <title>Complete genome sequence of Corynebacterium casei LMG S-19264T (=DSM 44701T), isolated from a smear-ripened cheese.</title>
        <authorList>
            <consortium name="US DOE Joint Genome Institute (JGI-PGF)"/>
            <person name="Walter F."/>
            <person name="Albersmeier A."/>
            <person name="Kalinowski J."/>
            <person name="Ruckert C."/>
        </authorList>
    </citation>
    <scope>NUCLEOTIDE SEQUENCE</scope>
    <source>
        <strain evidence="2">VKM Ac-1321</strain>
    </source>
</reference>
<sequence length="1442" mass="156951">MAAPAKLWRIRRIYLDRIGSPAARFREVWLDLTGRDGTPLDTILWMRNGGGKSTLIALVCALIRPDRRDFLATGTTGRHLEDAILGSDTAHVVVEWVDPTGQRLVTGGVYEWADRAQPSDPNAAHERLRQTWYTFTPADGVELEQLPYGSAELKDFAKAVEALPYHCEMVVTSKQERWAQALQDRGLDPGLFTAILKINATEGGIEHHFKFKTADEFVQYLLTLVTEPTSAGKVAAILRTTRDRLARQPRLRAEVAFCDEAATLLVDGAAARDALVDAELAARAARLDAAGLAGALSAAVQAAVTVAERQDAIAGEASAAVLRAAAESATLDAHVRHYRWRAAQLVHERAAAAARAAESLVAERRHAHRSWQLVPTLIRHVEQAQRLEVARRRQEQAEAGAAPLRRERADAAAVLLAVLRNAADELDARMDTFAHEASSARERQVSARSLADSLRGRLGSLDAQQRTLEAQVGAFDSDLAAAAGHLGDDDLDVALAKAQRAETAAAHTIEHELPTDAARLDTDRRAYERDRAEAQTALTELLRDKAVLDAERGPLLAEIEALGTDPRLTALAEQDRVDPIASQRFLTDLLTEAVITADRHRIQLAVADAEDDRAVQALASPRGLLPAALDLARAADVLAAARIPATTGWHFLADSVSPSAWPAVIADAPHLVGGLLVHDPDDLERARTELVAAQLFATSAIQVATTADLRSIVDADPGKPSGFVLPPASAMYDRTAAASESDRRNRGRDERNQRVHELLEMRDRDIRLRGQLLDLVARCPSGHREHLDAAHSNIEEALAAVQERLAGLQETRLLLDERAALLEHTRRDLAERRRVLTIRIAALADLTRRAPDVARMRTELFALPTLRAQLHAETATAEEAERTAATAASRLAADAERAGSTVREYKIRCEELQRIASEIVVTARPNLTEATNAYQAAHDAYVRQTSGSALEATIAEITSRLAALDEEIQQFAAAERATAQALLDESDPAAVRRAIEQAEHDFLTAQRDATLAGAALSNAHTALQACAPSTLDLAVDDDDVVRLAEQAQRGLDESRTDEQAARERASTAEAAAVTARRRADDFQQLVTDLTEDTEAIAGAADVAAFAGDVDAARESARAARRASQAADRAVNAARNRLNAEAHRIDRWALDDRFATVSPEVRDRFREGRLDFDTTEQLAAQLLTYRHGLAGELDAVEKDKHLVVTALCAEVREGLKTLQRAQHHAQLPPGLADHLRNRRFLDVGPRSSVDTSDATLRSRVERLVDKLVAGKDPIPDGLTLAWEAIAAVVGRGNFVARVLKPSTELTDDRQPVELMSKWSGGEKVTIGLLLFCMLARLRAANRGGDVPGLGVLPMDNPLGTANYVAFLDLQRRVAAANGIQLIFLSGLGDMHAVGRFPNVVRMRNTHNRGRNYARVMDRELNEDQILESITTARLTFPVQGTLL</sequence>
<organism evidence="2 3">
    <name type="scientific">Dactylosporangium matsuzakiense</name>
    <dbReference type="NCBI Taxonomy" id="53360"/>
    <lineage>
        <taxon>Bacteria</taxon>
        <taxon>Bacillati</taxon>
        <taxon>Actinomycetota</taxon>
        <taxon>Actinomycetes</taxon>
        <taxon>Micromonosporales</taxon>
        <taxon>Micromonosporaceae</taxon>
        <taxon>Dactylosporangium</taxon>
    </lineage>
</organism>
<protein>
    <recommendedName>
        <fullName evidence="4">Chromosome segregation ATPase</fullName>
    </recommendedName>
</protein>
<accession>A0A9W6KBZ3</accession>
<keyword evidence="1" id="KW-0175">Coiled coil</keyword>
<comment type="caution">
    <text evidence="2">The sequence shown here is derived from an EMBL/GenBank/DDBJ whole genome shotgun (WGS) entry which is preliminary data.</text>
</comment>
<dbReference type="Proteomes" id="UP001143480">
    <property type="component" value="Unassembled WGS sequence"/>
</dbReference>
<evidence type="ECO:0000313" key="2">
    <source>
        <dbReference type="EMBL" id="GLK98717.1"/>
    </source>
</evidence>
<evidence type="ECO:0000256" key="1">
    <source>
        <dbReference type="SAM" id="Coils"/>
    </source>
</evidence>
<name>A0A9W6KBZ3_9ACTN</name>
<gene>
    <name evidence="2" type="ORF">GCM10017581_004580</name>
</gene>
<dbReference type="EMBL" id="BSFP01000002">
    <property type="protein sequence ID" value="GLK98717.1"/>
    <property type="molecule type" value="Genomic_DNA"/>
</dbReference>
<keyword evidence="3" id="KW-1185">Reference proteome</keyword>
<dbReference type="RefSeq" id="WP_271188784.1">
    <property type="nucleotide sequence ID" value="NZ_BAAAXA010000001.1"/>
</dbReference>
<evidence type="ECO:0000313" key="3">
    <source>
        <dbReference type="Proteomes" id="UP001143480"/>
    </source>
</evidence>